<proteinExistence type="predicted"/>
<evidence type="ECO:0000256" key="1">
    <source>
        <dbReference type="SAM" id="MobiDB-lite"/>
    </source>
</evidence>
<reference evidence="2 3" key="1">
    <citation type="submission" date="2019-03" db="EMBL/GenBank/DDBJ databases">
        <title>First draft genome of Liparis tanakae, snailfish: a comprehensive survey of snailfish specific genes.</title>
        <authorList>
            <person name="Kim W."/>
            <person name="Song I."/>
            <person name="Jeong J.-H."/>
            <person name="Kim D."/>
            <person name="Kim S."/>
            <person name="Ryu S."/>
            <person name="Song J.Y."/>
            <person name="Lee S.K."/>
        </authorList>
    </citation>
    <scope>NUCLEOTIDE SEQUENCE [LARGE SCALE GENOMIC DNA]</scope>
    <source>
        <tissue evidence="2">Muscle</tissue>
    </source>
</reference>
<name>A0A4Z2EA82_9TELE</name>
<feature type="compositionally biased region" description="Basic and acidic residues" evidence="1">
    <location>
        <begin position="94"/>
        <end position="104"/>
    </location>
</feature>
<comment type="caution">
    <text evidence="2">The sequence shown here is derived from an EMBL/GenBank/DDBJ whole genome shotgun (WGS) entry which is preliminary data.</text>
</comment>
<protein>
    <submittedName>
        <fullName evidence="2">Uncharacterized protein</fullName>
    </submittedName>
</protein>
<feature type="region of interest" description="Disordered" evidence="1">
    <location>
        <begin position="57"/>
        <end position="104"/>
    </location>
</feature>
<dbReference type="EMBL" id="SRLO01012069">
    <property type="protein sequence ID" value="TNN25623.1"/>
    <property type="molecule type" value="Genomic_DNA"/>
</dbReference>
<dbReference type="AlphaFoldDB" id="A0A4Z2EA82"/>
<dbReference type="Proteomes" id="UP000314294">
    <property type="component" value="Unassembled WGS sequence"/>
</dbReference>
<gene>
    <name evidence="2" type="ORF">EYF80_064247</name>
</gene>
<organism evidence="2 3">
    <name type="scientific">Liparis tanakae</name>
    <name type="common">Tanaka's snailfish</name>
    <dbReference type="NCBI Taxonomy" id="230148"/>
    <lineage>
        <taxon>Eukaryota</taxon>
        <taxon>Metazoa</taxon>
        <taxon>Chordata</taxon>
        <taxon>Craniata</taxon>
        <taxon>Vertebrata</taxon>
        <taxon>Euteleostomi</taxon>
        <taxon>Actinopterygii</taxon>
        <taxon>Neopterygii</taxon>
        <taxon>Teleostei</taxon>
        <taxon>Neoteleostei</taxon>
        <taxon>Acanthomorphata</taxon>
        <taxon>Eupercaria</taxon>
        <taxon>Perciformes</taxon>
        <taxon>Cottioidei</taxon>
        <taxon>Cottales</taxon>
        <taxon>Liparidae</taxon>
        <taxon>Liparis</taxon>
    </lineage>
</organism>
<sequence length="112" mass="12017">MFLVAPGTPAPAALLHCASRIASFQSVFVSVSLALLGSIPMACRSFECSSRWAQAQAPDVTQLTGRRRLTRQSPPTGQSPEAPASAVHGALSRTPREEDRRRESHAALFIAF</sequence>
<evidence type="ECO:0000313" key="3">
    <source>
        <dbReference type="Proteomes" id="UP000314294"/>
    </source>
</evidence>
<keyword evidence="3" id="KW-1185">Reference proteome</keyword>
<evidence type="ECO:0000313" key="2">
    <source>
        <dbReference type="EMBL" id="TNN25623.1"/>
    </source>
</evidence>
<accession>A0A4Z2EA82</accession>